<name>A0A438GP06_VITVI</name>
<dbReference type="Proteomes" id="UP000288805">
    <property type="component" value="Unassembled WGS sequence"/>
</dbReference>
<evidence type="ECO:0000313" key="2">
    <source>
        <dbReference type="Proteomes" id="UP000288805"/>
    </source>
</evidence>
<evidence type="ECO:0008006" key="3">
    <source>
        <dbReference type="Google" id="ProtNLM"/>
    </source>
</evidence>
<sequence>MLRKSSQQIIPQQPFEINGEVHIVIQYDDVEPKSVQEGLTCLTKDEWRKAMEEELELMIKNQFWDLVDLPSD</sequence>
<accession>A0A438GP06</accession>
<organism evidence="1 2">
    <name type="scientific">Vitis vinifera</name>
    <name type="common">Grape</name>
    <dbReference type="NCBI Taxonomy" id="29760"/>
    <lineage>
        <taxon>Eukaryota</taxon>
        <taxon>Viridiplantae</taxon>
        <taxon>Streptophyta</taxon>
        <taxon>Embryophyta</taxon>
        <taxon>Tracheophyta</taxon>
        <taxon>Spermatophyta</taxon>
        <taxon>Magnoliopsida</taxon>
        <taxon>eudicotyledons</taxon>
        <taxon>Gunneridae</taxon>
        <taxon>Pentapetalae</taxon>
        <taxon>rosids</taxon>
        <taxon>Vitales</taxon>
        <taxon>Vitaceae</taxon>
        <taxon>Viteae</taxon>
        <taxon>Vitis</taxon>
    </lineage>
</organism>
<evidence type="ECO:0000313" key="1">
    <source>
        <dbReference type="EMBL" id="RVW73908.1"/>
    </source>
</evidence>
<comment type="caution">
    <text evidence="1">The sequence shown here is derived from an EMBL/GenBank/DDBJ whole genome shotgun (WGS) entry which is preliminary data.</text>
</comment>
<dbReference type="AlphaFoldDB" id="A0A438GP06"/>
<dbReference type="EMBL" id="QGNW01000380">
    <property type="protein sequence ID" value="RVW73908.1"/>
    <property type="molecule type" value="Genomic_DNA"/>
</dbReference>
<protein>
    <recommendedName>
        <fullName evidence="3">Retrovirus-related Pol polyprotein from transposon TNT 1-94</fullName>
    </recommendedName>
</protein>
<reference evidence="1 2" key="1">
    <citation type="journal article" date="2018" name="PLoS Genet.">
        <title>Population sequencing reveals clonal diversity and ancestral inbreeding in the grapevine cultivar Chardonnay.</title>
        <authorList>
            <person name="Roach M.J."/>
            <person name="Johnson D.L."/>
            <person name="Bohlmann J."/>
            <person name="van Vuuren H.J."/>
            <person name="Jones S.J."/>
            <person name="Pretorius I.S."/>
            <person name="Schmidt S.A."/>
            <person name="Borneman A.R."/>
        </authorList>
    </citation>
    <scope>NUCLEOTIDE SEQUENCE [LARGE SCALE GENOMIC DNA]</scope>
    <source>
        <strain evidence="2">cv. Chardonnay</strain>
        <tissue evidence="1">Leaf</tissue>
    </source>
</reference>
<gene>
    <name evidence="1" type="ORF">CK203_056342</name>
</gene>
<proteinExistence type="predicted"/>